<dbReference type="AlphaFoldDB" id="A0A1M7RWW9"/>
<dbReference type="CDD" id="cd00685">
    <property type="entry name" value="Trans_IPPS_HT"/>
    <property type="match status" value="1"/>
</dbReference>
<evidence type="ECO:0000256" key="5">
    <source>
        <dbReference type="ARBA" id="ARBA00022842"/>
    </source>
</evidence>
<evidence type="ECO:0000256" key="1">
    <source>
        <dbReference type="ARBA" id="ARBA00001946"/>
    </source>
</evidence>
<dbReference type="PANTHER" id="PTHR12001:SF69">
    <property type="entry name" value="ALL TRANS-POLYPRENYL-DIPHOSPHATE SYNTHASE PDSS1"/>
    <property type="match status" value="1"/>
</dbReference>
<evidence type="ECO:0000256" key="3">
    <source>
        <dbReference type="ARBA" id="ARBA00022679"/>
    </source>
</evidence>
<comment type="cofactor">
    <cofactor evidence="1">
        <name>Mg(2+)</name>
        <dbReference type="ChEBI" id="CHEBI:18420"/>
    </cofactor>
</comment>
<dbReference type="PANTHER" id="PTHR12001">
    <property type="entry name" value="GERANYLGERANYL PYROPHOSPHATE SYNTHASE"/>
    <property type="match status" value="1"/>
</dbReference>
<protein>
    <submittedName>
        <fullName evidence="7">Octaprenyl-diphosphate synthase</fullName>
    </submittedName>
</protein>
<dbReference type="Gene3D" id="1.10.600.10">
    <property type="entry name" value="Farnesyl Diphosphate Synthase"/>
    <property type="match status" value="1"/>
</dbReference>
<dbReference type="Pfam" id="PF00348">
    <property type="entry name" value="polyprenyl_synt"/>
    <property type="match status" value="1"/>
</dbReference>
<dbReference type="InterPro" id="IPR033749">
    <property type="entry name" value="Polyprenyl_synt_CS"/>
</dbReference>
<keyword evidence="5" id="KW-0460">Magnesium</keyword>
<evidence type="ECO:0000256" key="2">
    <source>
        <dbReference type="ARBA" id="ARBA00006706"/>
    </source>
</evidence>
<dbReference type="GO" id="GO:0008299">
    <property type="term" value="P:isoprenoid biosynthetic process"/>
    <property type="evidence" value="ECO:0007669"/>
    <property type="project" value="InterPro"/>
</dbReference>
<dbReference type="RefSeq" id="WP_072695690.1">
    <property type="nucleotide sequence ID" value="NZ_FRDI01000002.1"/>
</dbReference>
<reference evidence="7 8" key="1">
    <citation type="submission" date="2016-12" db="EMBL/GenBank/DDBJ databases">
        <authorList>
            <person name="Song W.-J."/>
            <person name="Kurnit D.M."/>
        </authorList>
    </citation>
    <scope>NUCLEOTIDE SEQUENCE [LARGE SCALE GENOMIC DNA]</scope>
    <source>
        <strain evidence="7 8">DSM 11393</strain>
    </source>
</reference>
<proteinExistence type="inferred from homology"/>
<evidence type="ECO:0000313" key="7">
    <source>
        <dbReference type="EMBL" id="SHN50522.1"/>
    </source>
</evidence>
<dbReference type="InterPro" id="IPR000092">
    <property type="entry name" value="Polyprenyl_synt"/>
</dbReference>
<name>A0A1M7RWW9_9BACT</name>
<dbReference type="SFLD" id="SFLDS00005">
    <property type="entry name" value="Isoprenoid_Synthase_Type_I"/>
    <property type="match status" value="1"/>
</dbReference>
<evidence type="ECO:0000313" key="8">
    <source>
        <dbReference type="Proteomes" id="UP000186469"/>
    </source>
</evidence>
<accession>A0A1M7RWW9</accession>
<evidence type="ECO:0000256" key="6">
    <source>
        <dbReference type="RuleBase" id="RU004466"/>
    </source>
</evidence>
<dbReference type="InterPro" id="IPR008949">
    <property type="entry name" value="Isoprenoid_synthase_dom_sf"/>
</dbReference>
<dbReference type="EMBL" id="FRDI01000002">
    <property type="protein sequence ID" value="SHN50522.1"/>
    <property type="molecule type" value="Genomic_DNA"/>
</dbReference>
<dbReference type="GO" id="GO:0004659">
    <property type="term" value="F:prenyltransferase activity"/>
    <property type="evidence" value="ECO:0007669"/>
    <property type="project" value="InterPro"/>
</dbReference>
<organism evidence="7 8">
    <name type="scientific">Desulfovibrio litoralis DSM 11393</name>
    <dbReference type="NCBI Taxonomy" id="1121455"/>
    <lineage>
        <taxon>Bacteria</taxon>
        <taxon>Pseudomonadati</taxon>
        <taxon>Thermodesulfobacteriota</taxon>
        <taxon>Desulfovibrionia</taxon>
        <taxon>Desulfovibrionales</taxon>
        <taxon>Desulfovibrionaceae</taxon>
        <taxon>Desulfovibrio</taxon>
    </lineage>
</organism>
<keyword evidence="8" id="KW-1185">Reference proteome</keyword>
<dbReference type="STRING" id="1121455.SAMN02745728_00256"/>
<evidence type="ECO:0000256" key="4">
    <source>
        <dbReference type="ARBA" id="ARBA00022723"/>
    </source>
</evidence>
<keyword evidence="3 6" id="KW-0808">Transferase</keyword>
<dbReference type="OrthoDB" id="9805316at2"/>
<dbReference type="GO" id="GO:0046872">
    <property type="term" value="F:metal ion binding"/>
    <property type="evidence" value="ECO:0007669"/>
    <property type="project" value="UniProtKB-KW"/>
</dbReference>
<dbReference type="Proteomes" id="UP000186469">
    <property type="component" value="Unassembled WGS sequence"/>
</dbReference>
<sequence>MSLSLMAYIDQGRLELEPVLEQEIFNFSPLIQPVLKHILLTGGKRVRFLLVKSVYTLCSPNKEPNETEKQKYLKLGLALELLHAASLLHDDVVDNADSRRGQESTHKKFGLGLTVLAGDLLLARSVQLVADLQVPVLSKIFSQAIIETAQGEISELNFLKNIELSEAEYYKIIEGKTAWLLRASCELSALLACAEEKTVTALTEYGLNLGLGFQVVDDALDFSPSSKDTGKPVGGDLRECKLTPPIRMYYQSLNVQAAEKFAEKFQGSGFSEDEIKDITKEIAKLGLEEKTRAIAEGFLKKAGASLKPLSLEQQSKDAYKVLYALLEYIRNRKG</sequence>
<dbReference type="SUPFAM" id="SSF48576">
    <property type="entry name" value="Terpenoid synthases"/>
    <property type="match status" value="1"/>
</dbReference>
<dbReference type="SFLD" id="SFLDG01017">
    <property type="entry name" value="Polyprenyl_Transferase_Like"/>
    <property type="match status" value="1"/>
</dbReference>
<gene>
    <name evidence="7" type="ORF">SAMN02745728_00256</name>
</gene>
<keyword evidence="4" id="KW-0479">Metal-binding</keyword>
<comment type="similarity">
    <text evidence="2 6">Belongs to the FPP/GGPP synthase family.</text>
</comment>
<dbReference type="PROSITE" id="PS00723">
    <property type="entry name" value="POLYPRENYL_SYNTHASE_1"/>
    <property type="match status" value="1"/>
</dbReference>